<reference evidence="2" key="1">
    <citation type="submission" date="2021-06" db="EMBL/GenBank/DDBJ databases">
        <authorList>
            <person name="Hodson N. C."/>
            <person name="Mongue J. A."/>
            <person name="Jaron S. K."/>
        </authorList>
    </citation>
    <scope>NUCLEOTIDE SEQUENCE</scope>
</reference>
<name>A0A8J2KXN2_9HEXA</name>
<dbReference type="AlphaFoldDB" id="A0A8J2KXN2"/>
<organism evidence="2 3">
    <name type="scientific">Allacma fusca</name>
    <dbReference type="NCBI Taxonomy" id="39272"/>
    <lineage>
        <taxon>Eukaryota</taxon>
        <taxon>Metazoa</taxon>
        <taxon>Ecdysozoa</taxon>
        <taxon>Arthropoda</taxon>
        <taxon>Hexapoda</taxon>
        <taxon>Collembola</taxon>
        <taxon>Symphypleona</taxon>
        <taxon>Sminthuridae</taxon>
        <taxon>Allacma</taxon>
    </lineage>
</organism>
<protein>
    <submittedName>
        <fullName evidence="2">Uncharacterized protein</fullName>
    </submittedName>
</protein>
<accession>A0A8J2KXN2</accession>
<dbReference type="Proteomes" id="UP000708208">
    <property type="component" value="Unassembled WGS sequence"/>
</dbReference>
<comment type="caution">
    <text evidence="2">The sequence shown here is derived from an EMBL/GenBank/DDBJ whole genome shotgun (WGS) entry which is preliminary data.</text>
</comment>
<proteinExistence type="predicted"/>
<dbReference type="EMBL" id="CAJVCH010523309">
    <property type="protein sequence ID" value="CAG7821857.1"/>
    <property type="molecule type" value="Genomic_DNA"/>
</dbReference>
<feature type="region of interest" description="Disordered" evidence="1">
    <location>
        <begin position="95"/>
        <end position="116"/>
    </location>
</feature>
<sequence>MVGREWPLEARLFPCDTCDSIKLPPILITFSSNKSVPGPQRIPPSKRCRIVSRGRKTLPSLLTRLLSNPSSLQSQIIASLQQSRGRTVRGLRGLTEGGDVQESVERDRRKTGLNSSDSSWVQVSMAEWRGGGKVDTGVFSGISGRGRGLICGRLEEWEEDEGLEAGNEGMGDDG</sequence>
<evidence type="ECO:0000313" key="2">
    <source>
        <dbReference type="EMBL" id="CAG7821857.1"/>
    </source>
</evidence>
<keyword evidence="3" id="KW-1185">Reference proteome</keyword>
<gene>
    <name evidence="2" type="ORF">AFUS01_LOCUS32163</name>
</gene>
<evidence type="ECO:0000256" key="1">
    <source>
        <dbReference type="SAM" id="MobiDB-lite"/>
    </source>
</evidence>
<evidence type="ECO:0000313" key="3">
    <source>
        <dbReference type="Proteomes" id="UP000708208"/>
    </source>
</evidence>